<dbReference type="RefSeq" id="WP_267534011.1">
    <property type="nucleotide sequence ID" value="NZ_JAPNKA010000001.1"/>
</dbReference>
<dbReference type="Proteomes" id="UP001207654">
    <property type="component" value="Unassembled WGS sequence"/>
</dbReference>
<organism evidence="1 2">
    <name type="scientific">Archangium lansingense</name>
    <dbReference type="NCBI Taxonomy" id="2995310"/>
    <lineage>
        <taxon>Bacteria</taxon>
        <taxon>Pseudomonadati</taxon>
        <taxon>Myxococcota</taxon>
        <taxon>Myxococcia</taxon>
        <taxon>Myxococcales</taxon>
        <taxon>Cystobacterineae</taxon>
        <taxon>Archangiaceae</taxon>
        <taxon>Archangium</taxon>
    </lineage>
</organism>
<sequence>MEPDKHDLVLATAAYAGYRTIGLSYENRVSVKDACSGANPCGNDCQGLARMEAVLGTDVSSEANIERGDSVLERLYRVLEYLDANDPAGGWSSYYVPTAGNITSASIVWSQIIISGFSQGAGHAALISRKMQVHGLFIIDGGNDTCNGAAGPLPAEWTTLLPDASSGRRKYGVTHRRNEPMPYAPSATWQALGLGTSGTSLDGTGWGRSVIDTIPPMPFSYTNQSFAEPPAQCSEHTSMARDECMPANLSAAAIAATAPGSRLFAPYLRRFCYACDPGTCP</sequence>
<keyword evidence="2" id="KW-1185">Reference proteome</keyword>
<accession>A0ABT4A080</accession>
<proteinExistence type="predicted"/>
<gene>
    <name evidence="1" type="ORF">OV287_11210</name>
</gene>
<dbReference type="EMBL" id="JAPNKA010000001">
    <property type="protein sequence ID" value="MCY1075061.1"/>
    <property type="molecule type" value="Genomic_DNA"/>
</dbReference>
<reference evidence="1 2" key="1">
    <citation type="submission" date="2022-11" db="EMBL/GenBank/DDBJ databases">
        <title>Minimal conservation of predation-associated metabolite biosynthetic gene clusters underscores biosynthetic potential of Myxococcota including descriptions for ten novel species: Archangium lansinium sp. nov., Myxococcus landrumus sp. nov., Nannocystis bai.</title>
        <authorList>
            <person name="Ahearne A."/>
            <person name="Stevens C."/>
            <person name="Phillips K."/>
        </authorList>
    </citation>
    <scope>NUCLEOTIDE SEQUENCE [LARGE SCALE GENOMIC DNA]</scope>
    <source>
        <strain evidence="1 2">MIWBW</strain>
    </source>
</reference>
<dbReference type="InterPro" id="IPR058180">
    <property type="entry name" value="BPSS1187-like"/>
</dbReference>
<evidence type="ECO:0000313" key="2">
    <source>
        <dbReference type="Proteomes" id="UP001207654"/>
    </source>
</evidence>
<dbReference type="NCBIfam" id="NF047580">
    <property type="entry name" value="BPSS1187_fam"/>
    <property type="match status" value="1"/>
</dbReference>
<comment type="caution">
    <text evidence="1">The sequence shown here is derived from an EMBL/GenBank/DDBJ whole genome shotgun (WGS) entry which is preliminary data.</text>
</comment>
<protein>
    <submittedName>
        <fullName evidence="1">Uncharacterized protein</fullName>
    </submittedName>
</protein>
<evidence type="ECO:0000313" key="1">
    <source>
        <dbReference type="EMBL" id="MCY1075061.1"/>
    </source>
</evidence>
<name>A0ABT4A080_9BACT</name>